<gene>
    <name evidence="2" type="ORF">Taro_001475</name>
</gene>
<accession>A0A843TJ36</accession>
<protein>
    <submittedName>
        <fullName evidence="2">Uncharacterized protein</fullName>
    </submittedName>
</protein>
<keyword evidence="1" id="KW-1133">Transmembrane helix</keyword>
<dbReference type="AlphaFoldDB" id="A0A843TJ36"/>
<dbReference type="Proteomes" id="UP000652761">
    <property type="component" value="Unassembled WGS sequence"/>
</dbReference>
<feature type="transmembrane region" description="Helical" evidence="1">
    <location>
        <begin position="480"/>
        <end position="502"/>
    </location>
</feature>
<evidence type="ECO:0000256" key="1">
    <source>
        <dbReference type="SAM" id="Phobius"/>
    </source>
</evidence>
<feature type="transmembrane region" description="Helical" evidence="1">
    <location>
        <begin position="724"/>
        <end position="747"/>
    </location>
</feature>
<feature type="transmembrane region" description="Helical" evidence="1">
    <location>
        <begin position="678"/>
        <end position="704"/>
    </location>
</feature>
<keyword evidence="1" id="KW-0812">Transmembrane</keyword>
<name>A0A843TJ36_COLES</name>
<feature type="transmembrane region" description="Helical" evidence="1">
    <location>
        <begin position="545"/>
        <end position="570"/>
    </location>
</feature>
<reference evidence="2" key="1">
    <citation type="submission" date="2017-07" db="EMBL/GenBank/DDBJ databases">
        <title>Taro Niue Genome Assembly and Annotation.</title>
        <authorList>
            <person name="Atibalentja N."/>
            <person name="Keating K."/>
            <person name="Fields C.J."/>
        </authorList>
    </citation>
    <scope>NUCLEOTIDE SEQUENCE</scope>
    <source>
        <strain evidence="2">Niue_2</strain>
        <tissue evidence="2">Leaf</tissue>
    </source>
</reference>
<evidence type="ECO:0000313" key="2">
    <source>
        <dbReference type="EMBL" id="MQL69160.1"/>
    </source>
</evidence>
<comment type="caution">
    <text evidence="2">The sequence shown here is derived from an EMBL/GenBank/DDBJ whole genome shotgun (WGS) entry which is preliminary data.</text>
</comment>
<proteinExistence type="predicted"/>
<feature type="transmembrane region" description="Helical" evidence="1">
    <location>
        <begin position="246"/>
        <end position="269"/>
    </location>
</feature>
<feature type="transmembrane region" description="Helical" evidence="1">
    <location>
        <begin position="418"/>
        <end position="437"/>
    </location>
</feature>
<feature type="transmembrane region" description="Helical" evidence="1">
    <location>
        <begin position="582"/>
        <end position="607"/>
    </location>
</feature>
<feature type="transmembrane region" description="Helical" evidence="1">
    <location>
        <begin position="221"/>
        <end position="240"/>
    </location>
</feature>
<keyword evidence="1" id="KW-0472">Membrane</keyword>
<feature type="transmembrane region" description="Helical" evidence="1">
    <location>
        <begin position="619"/>
        <end position="639"/>
    </location>
</feature>
<sequence length="1104" mass="118856">MLNATGRYVVFRSEGGTPGRHDLVATGRSSPSCSEGDTPVVAFKLFGFLFRLVLFQFLGPCLVCRRWPTDLLGVFPEGVPCVPVLLGLSRLQASRVVSVVVAPPVLGSPGAWHLRACPVQRLSPFSGTPILGSPLRESSLVWVCDAEGFEVLSWRRPDSPLSHCLSLHWFRSHVVVLGVRPQLGQATVLCVLCVSVADLSRPCVGAEAGARLASRVCRLRVPLLATSGGGLVIVVVTAFSSQGFQVFLVARASTAVIARLCLVSVGVIARDGTGVCGSPTWWRVHGPEWFCLWALDLVEESCVCHDLGWWSWCCDVLFRCLVVPCYRLTPPLLPSARGSSSQELGVGRVAEAAVAPCVVNSSESECCCSCYCAACVVSVFARRVRAVAARLALDSLVVVFLVWRRLVSQSRCFVCRVALLVECCYTYLWLLSAWRWLVVGSGEAEVHRLVALCSGGGFPELFVVVLSGALVVLVKVLLGWLLALFGGGCPQGCFLLFWSSLLSLGRDEMSSLPVGLSVLQFASALSVKALCTWPCVWLLRWPACLVVHFQVFSAVLADFVCPCGSSGLLCSCARRALADGGLVSVMVLGWLCFVGKCQSYIVVFPLACGRDSCVSPSSAFRLLLGVVVLHYGVVFPGCASRERCSAVHQFSGWLAHASIVPLELLRFSLPVWQSRCSVFWCAFGADVVVVLLMLSAFRVLPLWVSGGESPSKGPVALSVVRQALVMASVSVFPLALGAIVFGCGTLLSGWHVGTRAKPCVHVAGVLSTLRWFSVMRGIVCDFQFLWLRVRLVSLLDREEGVKASCQVSRSPKAPACATHGLKPVRPIRGLVGTFEKAIGWVSRSSLEGPWSGPMLRLGFCLGSRQVGCRDTRQKVTCRLSLPGGDRLAVAFPFALQFQIRRRHPGRHDLVVTGWPSPSCSEGNTPVVAFRLFGFLFRLVLFRFIGPCLVRVVSVVVAPPVLGSPGAWHLRACPVQRLSPFPGTPILGSPLRESSLIWVWDAEGFGVLSWCRPDIPLSHCLSLRWFRSHVVVLGVRPQLGQAAVLRVLCVSVAALSHPCAGAEAGARLASRACGVRVPLLAASGGGLVVVVTAFSSRHFHVFLDA</sequence>
<dbReference type="EMBL" id="NMUH01000030">
    <property type="protein sequence ID" value="MQL69160.1"/>
    <property type="molecule type" value="Genomic_DNA"/>
</dbReference>
<feature type="transmembrane region" description="Helical" evidence="1">
    <location>
        <begin position="1076"/>
        <end position="1094"/>
    </location>
</feature>
<evidence type="ECO:0000313" key="3">
    <source>
        <dbReference type="Proteomes" id="UP000652761"/>
    </source>
</evidence>
<keyword evidence="3" id="KW-1185">Reference proteome</keyword>
<organism evidence="2 3">
    <name type="scientific">Colocasia esculenta</name>
    <name type="common">Wild taro</name>
    <name type="synonym">Arum esculentum</name>
    <dbReference type="NCBI Taxonomy" id="4460"/>
    <lineage>
        <taxon>Eukaryota</taxon>
        <taxon>Viridiplantae</taxon>
        <taxon>Streptophyta</taxon>
        <taxon>Embryophyta</taxon>
        <taxon>Tracheophyta</taxon>
        <taxon>Spermatophyta</taxon>
        <taxon>Magnoliopsida</taxon>
        <taxon>Liliopsida</taxon>
        <taxon>Araceae</taxon>
        <taxon>Aroideae</taxon>
        <taxon>Colocasieae</taxon>
        <taxon>Colocasia</taxon>
    </lineage>
</organism>
<feature type="transmembrane region" description="Helical" evidence="1">
    <location>
        <begin position="449"/>
        <end position="474"/>
    </location>
</feature>